<dbReference type="InParanoid" id="K2R652"/>
<evidence type="ECO:0000259" key="4">
    <source>
        <dbReference type="PROSITE" id="PS51471"/>
    </source>
</evidence>
<dbReference type="PROSITE" id="PS51471">
    <property type="entry name" value="FE2OG_OXY"/>
    <property type="match status" value="1"/>
</dbReference>
<dbReference type="GO" id="GO:0044283">
    <property type="term" value="P:small molecule biosynthetic process"/>
    <property type="evidence" value="ECO:0007669"/>
    <property type="project" value="UniProtKB-ARBA"/>
</dbReference>
<evidence type="ECO:0000256" key="1">
    <source>
        <dbReference type="ARBA" id="ARBA00008056"/>
    </source>
</evidence>
<dbReference type="VEuPathDB" id="FungiDB:MPH_13287"/>
<keyword evidence="2" id="KW-0408">Iron</keyword>
<dbReference type="AlphaFoldDB" id="K2R652"/>
<dbReference type="Pfam" id="PF03171">
    <property type="entry name" value="2OG-FeII_Oxy"/>
    <property type="match status" value="1"/>
</dbReference>
<dbReference type="HOGENOM" id="CLU_010119_10_0_1"/>
<evidence type="ECO:0000313" key="6">
    <source>
        <dbReference type="Proteomes" id="UP000007129"/>
    </source>
</evidence>
<dbReference type="Proteomes" id="UP000007129">
    <property type="component" value="Unassembled WGS sequence"/>
</dbReference>
<dbReference type="STRING" id="1126212.K2R652"/>
<sequence length="401" mass="45534">MSATTTTPPTIPKFVPAEPTKEQLDWIELVNVDFAKYDDPVTRKALAQDLLKAVTEHGFLTISNHGISDALYESQMSLAHAVMTLPPEDKRPYEATPEEDASGLYVGFKPSDERGAQGGFHKTLDHYNILVHDPQHHKHPAILEPHMHEVNQTMHIIREIVLKRLLVLVAMILEVPEEDILRTHAFGKESTEYLRYVQHLAICPPALGLTSRQMIYNPRTDEDNQRYRDLYLAGHTDWGTFTFLFSQPISALQILDCHGNWKWVQYLPNALVVNVGEALELLTGGFFKATVHRVVKPPADQVAKKRVGVIYFARPVNEVPLRPVDSPLLRRVGRDRPLDPAVYTMPEYLNARKHGYKRLDFDNDRPRQQGVHEDPFHGEYNDPRGFKALGKETLQPSGVAV</sequence>
<comment type="caution">
    <text evidence="5">The sequence shown here is derived from an EMBL/GenBank/DDBJ whole genome shotgun (WGS) entry which is preliminary data.</text>
</comment>
<gene>
    <name evidence="5" type="ORF">MPH_13287</name>
</gene>
<evidence type="ECO:0000256" key="2">
    <source>
        <dbReference type="RuleBase" id="RU003682"/>
    </source>
</evidence>
<dbReference type="SUPFAM" id="SSF51197">
    <property type="entry name" value="Clavaminate synthase-like"/>
    <property type="match status" value="1"/>
</dbReference>
<dbReference type="GO" id="GO:0016491">
    <property type="term" value="F:oxidoreductase activity"/>
    <property type="evidence" value="ECO:0007669"/>
    <property type="project" value="UniProtKB-KW"/>
</dbReference>
<dbReference type="PRINTS" id="PR00682">
    <property type="entry name" value="IPNSYNTHASE"/>
</dbReference>
<dbReference type="OrthoDB" id="406156at2759"/>
<dbReference type="InterPro" id="IPR050231">
    <property type="entry name" value="Iron_ascorbate_oxido_reductase"/>
</dbReference>
<dbReference type="GO" id="GO:0046872">
    <property type="term" value="F:metal ion binding"/>
    <property type="evidence" value="ECO:0007669"/>
    <property type="project" value="UniProtKB-KW"/>
</dbReference>
<accession>K2R652</accession>
<reference evidence="5 6" key="1">
    <citation type="journal article" date="2012" name="BMC Genomics">
        <title>Tools to kill: Genome of one of the most destructive plant pathogenic fungi Macrophomina phaseolina.</title>
        <authorList>
            <person name="Islam M.S."/>
            <person name="Haque M.S."/>
            <person name="Islam M.M."/>
            <person name="Emdad E.M."/>
            <person name="Halim A."/>
            <person name="Hossen Q.M.M."/>
            <person name="Hossain M.Z."/>
            <person name="Ahmed B."/>
            <person name="Rahim S."/>
            <person name="Rahman M.S."/>
            <person name="Alam M.M."/>
            <person name="Hou S."/>
            <person name="Wan X."/>
            <person name="Saito J.A."/>
            <person name="Alam M."/>
        </authorList>
    </citation>
    <scope>NUCLEOTIDE SEQUENCE [LARGE SCALE GENOMIC DNA]</scope>
    <source>
        <strain evidence="5 6">MS6</strain>
    </source>
</reference>
<name>K2R652_MACPH</name>
<feature type="domain" description="Fe2OG dioxygenase" evidence="4">
    <location>
        <begin position="208"/>
        <end position="315"/>
    </location>
</feature>
<dbReference type="InterPro" id="IPR027443">
    <property type="entry name" value="IPNS-like_sf"/>
</dbReference>
<dbReference type="Gene3D" id="2.60.120.330">
    <property type="entry name" value="B-lactam Antibiotic, Isopenicillin N Synthase, Chain"/>
    <property type="match status" value="1"/>
</dbReference>
<proteinExistence type="inferred from homology"/>
<feature type="compositionally biased region" description="Basic and acidic residues" evidence="3">
    <location>
        <begin position="359"/>
        <end position="385"/>
    </location>
</feature>
<dbReference type="EMBL" id="AHHD01000582">
    <property type="protein sequence ID" value="EKG09643.1"/>
    <property type="molecule type" value="Genomic_DNA"/>
</dbReference>
<organism evidence="5 6">
    <name type="scientific">Macrophomina phaseolina (strain MS6)</name>
    <name type="common">Charcoal rot fungus</name>
    <dbReference type="NCBI Taxonomy" id="1126212"/>
    <lineage>
        <taxon>Eukaryota</taxon>
        <taxon>Fungi</taxon>
        <taxon>Dikarya</taxon>
        <taxon>Ascomycota</taxon>
        <taxon>Pezizomycotina</taxon>
        <taxon>Dothideomycetes</taxon>
        <taxon>Dothideomycetes incertae sedis</taxon>
        <taxon>Botryosphaeriales</taxon>
        <taxon>Botryosphaeriaceae</taxon>
        <taxon>Macrophomina</taxon>
    </lineage>
</organism>
<dbReference type="eggNOG" id="KOG0143">
    <property type="taxonomic scope" value="Eukaryota"/>
</dbReference>
<keyword evidence="2" id="KW-0479">Metal-binding</keyword>
<keyword evidence="2" id="KW-0560">Oxidoreductase</keyword>
<dbReference type="PANTHER" id="PTHR47990">
    <property type="entry name" value="2-OXOGLUTARATE (2OG) AND FE(II)-DEPENDENT OXYGENASE SUPERFAMILY PROTEIN-RELATED"/>
    <property type="match status" value="1"/>
</dbReference>
<feature type="region of interest" description="Disordered" evidence="3">
    <location>
        <begin position="359"/>
        <end position="401"/>
    </location>
</feature>
<evidence type="ECO:0000313" key="5">
    <source>
        <dbReference type="EMBL" id="EKG09643.1"/>
    </source>
</evidence>
<dbReference type="InterPro" id="IPR026992">
    <property type="entry name" value="DIOX_N"/>
</dbReference>
<dbReference type="InterPro" id="IPR005123">
    <property type="entry name" value="Oxoglu/Fe-dep_dioxygenase_dom"/>
</dbReference>
<dbReference type="Pfam" id="PF14226">
    <property type="entry name" value="DIOX_N"/>
    <property type="match status" value="1"/>
</dbReference>
<protein>
    <submittedName>
        <fullName evidence="5">Isopenicillin N synthase</fullName>
    </submittedName>
</protein>
<evidence type="ECO:0000256" key="3">
    <source>
        <dbReference type="SAM" id="MobiDB-lite"/>
    </source>
</evidence>
<comment type="similarity">
    <text evidence="1 2">Belongs to the iron/ascorbate-dependent oxidoreductase family.</text>
</comment>
<dbReference type="InterPro" id="IPR044861">
    <property type="entry name" value="IPNS-like_FE2OG_OXY"/>
</dbReference>